<dbReference type="RefSeq" id="XP_041560710.1">
    <property type="nucleotide sequence ID" value="XM_041694929.1"/>
</dbReference>
<dbReference type="EMBL" id="AP024449">
    <property type="protein sequence ID" value="BCS28524.1"/>
    <property type="molecule type" value="Genomic_DNA"/>
</dbReference>
<dbReference type="InterPro" id="IPR029058">
    <property type="entry name" value="AB_hydrolase_fold"/>
</dbReference>
<dbReference type="PIRSF" id="PIRSF029171">
    <property type="entry name" value="Esterase_LipA"/>
    <property type="match status" value="1"/>
</dbReference>
<evidence type="ECO:0000256" key="1">
    <source>
        <dbReference type="ARBA" id="ARBA00022801"/>
    </source>
</evidence>
<keyword evidence="6" id="KW-1185">Reference proteome</keyword>
<reference evidence="5" key="2">
    <citation type="submission" date="2021-02" db="EMBL/GenBank/DDBJ databases">
        <title>Aspergillus puulaauensis MK2 genome sequence.</title>
        <authorList>
            <person name="Futagami T."/>
            <person name="Mori K."/>
            <person name="Kadooka C."/>
            <person name="Tanaka T."/>
        </authorList>
    </citation>
    <scope>NUCLEOTIDE SEQUENCE</scope>
    <source>
        <strain evidence="5">MK2</strain>
    </source>
</reference>
<reference evidence="5" key="1">
    <citation type="submission" date="2021-01" db="EMBL/GenBank/DDBJ databases">
        <authorList>
            <consortium name="Aspergillus puulaauensis MK2 genome sequencing consortium"/>
            <person name="Kazuki M."/>
            <person name="Futagami T."/>
        </authorList>
    </citation>
    <scope>NUCLEOTIDE SEQUENCE</scope>
    <source>
        <strain evidence="5">MK2</strain>
    </source>
</reference>
<evidence type="ECO:0000313" key="5">
    <source>
        <dbReference type="EMBL" id="BCS28524.1"/>
    </source>
</evidence>
<dbReference type="KEGG" id="apuu:APUU_70094A"/>
<feature type="region of interest" description="Disordered" evidence="3">
    <location>
        <begin position="432"/>
        <end position="453"/>
    </location>
</feature>
<dbReference type="PANTHER" id="PTHR34853:SF5">
    <property type="entry name" value="LIP-DOMAIN-CONTAINING PROTEIN-RELATED"/>
    <property type="match status" value="1"/>
</dbReference>
<proteinExistence type="inferred from homology"/>
<keyword evidence="4" id="KW-1133">Transmembrane helix</keyword>
<dbReference type="Pfam" id="PF03583">
    <property type="entry name" value="LIP"/>
    <property type="match status" value="1"/>
</dbReference>
<dbReference type="SUPFAM" id="SSF53474">
    <property type="entry name" value="alpha/beta-Hydrolases"/>
    <property type="match status" value="1"/>
</dbReference>
<dbReference type="PANTHER" id="PTHR34853">
    <property type="match status" value="1"/>
</dbReference>
<organism evidence="5 6">
    <name type="scientific">Aspergillus puulaauensis</name>
    <dbReference type="NCBI Taxonomy" id="1220207"/>
    <lineage>
        <taxon>Eukaryota</taxon>
        <taxon>Fungi</taxon>
        <taxon>Dikarya</taxon>
        <taxon>Ascomycota</taxon>
        <taxon>Pezizomycotina</taxon>
        <taxon>Eurotiomycetes</taxon>
        <taxon>Eurotiomycetidae</taxon>
        <taxon>Eurotiales</taxon>
        <taxon>Aspergillaceae</taxon>
        <taxon>Aspergillus</taxon>
    </lineage>
</organism>
<accession>A0A7R8AQQ4</accession>
<dbReference type="Gene3D" id="1.10.260.130">
    <property type="match status" value="1"/>
</dbReference>
<dbReference type="AlphaFoldDB" id="A0A7R8AQQ4"/>
<feature type="transmembrane region" description="Helical" evidence="4">
    <location>
        <begin position="6"/>
        <end position="29"/>
    </location>
</feature>
<dbReference type="Proteomes" id="UP000654913">
    <property type="component" value="Chromosome 7"/>
</dbReference>
<dbReference type="Gene3D" id="3.40.50.1820">
    <property type="entry name" value="alpha/beta hydrolase"/>
    <property type="match status" value="1"/>
</dbReference>
<dbReference type="GO" id="GO:0016042">
    <property type="term" value="P:lipid catabolic process"/>
    <property type="evidence" value="ECO:0007669"/>
    <property type="project" value="UniProtKB-UniRule"/>
</dbReference>
<protein>
    <recommendedName>
        <fullName evidence="7">Secretory lipase-domain-containing protein</fullName>
    </recommendedName>
</protein>
<keyword evidence="4" id="KW-0812">Transmembrane</keyword>
<evidence type="ECO:0000313" key="6">
    <source>
        <dbReference type="Proteomes" id="UP000654913"/>
    </source>
</evidence>
<gene>
    <name evidence="5" type="ORF">APUU_70094A</name>
</gene>
<evidence type="ECO:0000256" key="4">
    <source>
        <dbReference type="SAM" id="Phobius"/>
    </source>
</evidence>
<keyword evidence="4" id="KW-0472">Membrane</keyword>
<dbReference type="InterPro" id="IPR005152">
    <property type="entry name" value="Lipase_secreted"/>
</dbReference>
<sequence>MYGILLIIGLFGVFWLLWAWINLYLILFWPPLWTIESAQDPAIDPFYSPPPGFEGTTPGTILRHRRVAASFFGIAPNRVQAFQLLYRTTAVDGSPIFTVTTIFRPFTAKSDRFISFHTAYDSASVSCDPSYQYQFGALQTDMIPSLEMFFIQRYIAQGYIVASPDHEGPDAALAAGRVAGMSVLDGMRAVINFRNILRIIIDTPAIVGVGYSGGAIATGWAASLQSSYAPELNIKGWVQGGTPANLSGTFYHLDNSTFSGFLSAAIDGLCKPSAYSAQLQPVIDSIITDEGRELLDYANSHCVVADLVHFYNKSMFSPDIQTLGPDLLQQDTIAAVLDHNRLGANQNEVPVAPVFVYHGLQDEIIPYADVLAMVDFWCANGATVVFTTFTDDGHARALLSSIPETTDFIQRAFEGTVPDGCSRNTIPPAPKCATPVVKGSGEGESSPEAIAQF</sequence>
<evidence type="ECO:0000256" key="2">
    <source>
        <dbReference type="PIRNR" id="PIRNR029171"/>
    </source>
</evidence>
<dbReference type="GeneID" id="64978521"/>
<comment type="similarity">
    <text evidence="2">Belongs to the AB hydrolase superfamily. Lipase family.</text>
</comment>
<dbReference type="OrthoDB" id="2373480at2759"/>
<evidence type="ECO:0008006" key="7">
    <source>
        <dbReference type="Google" id="ProtNLM"/>
    </source>
</evidence>
<evidence type="ECO:0000256" key="3">
    <source>
        <dbReference type="SAM" id="MobiDB-lite"/>
    </source>
</evidence>
<name>A0A7R8AQQ4_9EURO</name>
<keyword evidence="1" id="KW-0378">Hydrolase</keyword>
<dbReference type="GO" id="GO:0004806">
    <property type="term" value="F:triacylglycerol lipase activity"/>
    <property type="evidence" value="ECO:0007669"/>
    <property type="project" value="UniProtKB-UniRule"/>
</dbReference>